<dbReference type="SUPFAM" id="SSF52821">
    <property type="entry name" value="Rhodanese/Cell cycle control phosphatase"/>
    <property type="match status" value="1"/>
</dbReference>
<keyword evidence="4" id="KW-1185">Reference proteome</keyword>
<dbReference type="EMBL" id="MTKO01000060">
    <property type="protein sequence ID" value="RWX46553.1"/>
    <property type="molecule type" value="Genomic_DNA"/>
</dbReference>
<dbReference type="Pfam" id="PF00581">
    <property type="entry name" value="Rhodanese"/>
    <property type="match status" value="1"/>
</dbReference>
<dbReference type="Gene3D" id="3.40.250.10">
    <property type="entry name" value="Rhodanese-like domain"/>
    <property type="match status" value="1"/>
</dbReference>
<proteinExistence type="predicted"/>
<name>A0A444J0L2_9BACT</name>
<evidence type="ECO:0000313" key="4">
    <source>
        <dbReference type="Proteomes" id="UP000287853"/>
    </source>
</evidence>
<organism evidence="3 4">
    <name type="scientific">Candidatus Electrothrix aarhusensis</name>
    <dbReference type="NCBI Taxonomy" id="1859131"/>
    <lineage>
        <taxon>Bacteria</taxon>
        <taxon>Pseudomonadati</taxon>
        <taxon>Thermodesulfobacteriota</taxon>
        <taxon>Desulfobulbia</taxon>
        <taxon>Desulfobulbales</taxon>
        <taxon>Desulfobulbaceae</taxon>
        <taxon>Candidatus Electrothrix</taxon>
    </lineage>
</organism>
<protein>
    <submittedName>
        <fullName evidence="3">Rhodanese-related sulfurtransferase</fullName>
    </submittedName>
</protein>
<dbReference type="GO" id="GO:0016740">
    <property type="term" value="F:transferase activity"/>
    <property type="evidence" value="ECO:0007669"/>
    <property type="project" value="UniProtKB-KW"/>
</dbReference>
<dbReference type="PROSITE" id="PS50206">
    <property type="entry name" value="RHODANESE_3"/>
    <property type="match status" value="1"/>
</dbReference>
<dbReference type="PANTHER" id="PTHR43031">
    <property type="entry name" value="FAD-DEPENDENT OXIDOREDUCTASE"/>
    <property type="match status" value="1"/>
</dbReference>
<dbReference type="AlphaFoldDB" id="A0A444J0L2"/>
<evidence type="ECO:0000259" key="2">
    <source>
        <dbReference type="PROSITE" id="PS50206"/>
    </source>
</evidence>
<accession>A0A444J0L2</accession>
<gene>
    <name evidence="3" type="ORF">H206_00301</name>
</gene>
<evidence type="ECO:0000313" key="3">
    <source>
        <dbReference type="EMBL" id="RWX46553.1"/>
    </source>
</evidence>
<feature type="domain" description="Rhodanese" evidence="2">
    <location>
        <begin position="39"/>
        <end position="131"/>
    </location>
</feature>
<keyword evidence="3" id="KW-0808">Transferase</keyword>
<dbReference type="InterPro" id="IPR050229">
    <property type="entry name" value="GlpE_sulfurtransferase"/>
</dbReference>
<dbReference type="SMART" id="SM00450">
    <property type="entry name" value="RHOD"/>
    <property type="match status" value="1"/>
</dbReference>
<evidence type="ECO:0000256" key="1">
    <source>
        <dbReference type="SAM" id="SignalP"/>
    </source>
</evidence>
<comment type="caution">
    <text evidence="3">The sequence shown here is derived from an EMBL/GenBank/DDBJ whole genome shotgun (WGS) entry which is preliminary data.</text>
</comment>
<dbReference type="InterPro" id="IPR036873">
    <property type="entry name" value="Rhodanese-like_dom_sf"/>
</dbReference>
<dbReference type="Proteomes" id="UP000287853">
    <property type="component" value="Unassembled WGS sequence"/>
</dbReference>
<feature type="chain" id="PRO_5019135074" evidence="1">
    <location>
        <begin position="24"/>
        <end position="132"/>
    </location>
</feature>
<keyword evidence="1" id="KW-0732">Signal</keyword>
<reference evidence="3 4" key="1">
    <citation type="submission" date="2017-01" db="EMBL/GenBank/DDBJ databases">
        <title>The cable genome- insights into the physiology and evolution of filamentous bacteria capable of sulfide oxidation via long distance electron transfer.</title>
        <authorList>
            <person name="Schreiber L."/>
            <person name="Bjerg J.T."/>
            <person name="Boggild A."/>
            <person name="Van De Vossenberg J."/>
            <person name="Meysman F."/>
            <person name="Nielsen L.P."/>
            <person name="Schramm A."/>
            <person name="Kjeldsen K.U."/>
        </authorList>
    </citation>
    <scope>NUCLEOTIDE SEQUENCE [LARGE SCALE GENOMIC DNA]</scope>
    <source>
        <strain evidence="3">MCF</strain>
    </source>
</reference>
<sequence length="132" mass="14594">MKNFLLLVVAVLLGIGGATQALSAEIQTISKEELKSKLGSYEYTILDVRSDHHWNASDNKIPGAIRLSGDQVDIWAENFHKNTPLVIYCACEGLGTSGRLVSRLMEKGFTHVYALSGGWTEWLMNSYPVAHK</sequence>
<feature type="signal peptide" evidence="1">
    <location>
        <begin position="1"/>
        <end position="23"/>
    </location>
</feature>
<dbReference type="NCBIfam" id="NF041203">
    <property type="entry name" value="rhodanese_LYCAU"/>
    <property type="match status" value="1"/>
</dbReference>
<dbReference type="PANTHER" id="PTHR43031:SF1">
    <property type="entry name" value="PYRIDINE NUCLEOTIDE-DISULPHIDE OXIDOREDUCTASE"/>
    <property type="match status" value="1"/>
</dbReference>
<dbReference type="InterPro" id="IPR001763">
    <property type="entry name" value="Rhodanese-like_dom"/>
</dbReference>